<dbReference type="GO" id="GO:0015074">
    <property type="term" value="P:DNA integration"/>
    <property type="evidence" value="ECO:0007669"/>
    <property type="project" value="InterPro"/>
</dbReference>
<dbReference type="GO" id="GO:0006310">
    <property type="term" value="P:DNA recombination"/>
    <property type="evidence" value="ECO:0007669"/>
    <property type="project" value="UniProtKB-KW"/>
</dbReference>
<evidence type="ECO:0000256" key="1">
    <source>
        <dbReference type="ARBA" id="ARBA00023125"/>
    </source>
</evidence>
<dbReference type="Pfam" id="PF12835">
    <property type="entry name" value="Integrase_1"/>
    <property type="match status" value="1"/>
</dbReference>
<comment type="caution">
    <text evidence="4">The sequence shown here is derived from an EMBL/GenBank/DDBJ whole genome shotgun (WGS) entry which is preliminary data.</text>
</comment>
<name>A0A3M4QPD2_9PSED</name>
<dbReference type="InterPro" id="IPR010998">
    <property type="entry name" value="Integrase_recombinase_N"/>
</dbReference>
<dbReference type="EMBL" id="RBRL01000050">
    <property type="protein sequence ID" value="RMQ92301.1"/>
    <property type="molecule type" value="Genomic_DNA"/>
</dbReference>
<dbReference type="InterPro" id="IPR013762">
    <property type="entry name" value="Integrase-like_cat_sf"/>
</dbReference>
<sequence length="342" mass="38381">MTWGKFQRFGFGRSLIMALVGRRDGRNFGYGRQLSYAGPQALRDLFGGGHYGTVKAHSDRWQAFVRWCRSEDGPGLNDARQIDRQTLLNYAGHLRHQVEQGAIGIATAQNRLSSVNRTMAALRGDPYVKVPSPSKTLGMRRTSVRRSLPQGQDPEHAKRIVDVLCEHQMPRAAAIAQLARATGMRMREAILADLPRLQREAEQLGKINIQDGTKGGRSGASGPRWITVDDHVRDALRFAEQTSPDGSRNQLAPNESYLDFQQGIVRPARNILHQHNLKGFHELRAAYACERYEQITHHLAPINGGRCRRLDPRLDREARLQISYELGHGRIDVVSAYIGGRV</sequence>
<evidence type="ECO:0000313" key="4">
    <source>
        <dbReference type="EMBL" id="RMQ92301.1"/>
    </source>
</evidence>
<dbReference type="InterPro" id="IPR011010">
    <property type="entry name" value="DNA_brk_join_enz"/>
</dbReference>
<accession>A0A3M4QPD2</accession>
<protein>
    <recommendedName>
        <fullName evidence="3">Integrase catalytic domain-containing protein</fullName>
    </recommendedName>
</protein>
<dbReference type="AlphaFoldDB" id="A0A3M4QPD2"/>
<dbReference type="Gene3D" id="1.10.443.10">
    <property type="entry name" value="Intergrase catalytic core"/>
    <property type="match status" value="1"/>
</dbReference>
<gene>
    <name evidence="4" type="ORF">ALP97_03036</name>
</gene>
<reference evidence="4 5" key="1">
    <citation type="submission" date="2018-08" db="EMBL/GenBank/DDBJ databases">
        <title>Recombination of ecologically and evolutionarily significant loci maintains genetic cohesion in the Pseudomonas syringae species complex.</title>
        <authorList>
            <person name="Dillon M."/>
            <person name="Thakur S."/>
            <person name="Almeida R.N.D."/>
            <person name="Weir B.S."/>
            <person name="Guttman D.S."/>
        </authorList>
    </citation>
    <scope>NUCLEOTIDE SEQUENCE [LARGE SCALE GENOMIC DNA]</scope>
    <source>
        <strain evidence="4 5">ICMP 11288</strain>
    </source>
</reference>
<evidence type="ECO:0000259" key="3">
    <source>
        <dbReference type="Pfam" id="PF12835"/>
    </source>
</evidence>
<dbReference type="SUPFAM" id="SSF56349">
    <property type="entry name" value="DNA breaking-rejoining enzymes"/>
    <property type="match status" value="1"/>
</dbReference>
<organism evidence="4 5">
    <name type="scientific">Pseudomonas salomonii</name>
    <dbReference type="NCBI Taxonomy" id="191391"/>
    <lineage>
        <taxon>Bacteria</taxon>
        <taxon>Pseudomonadati</taxon>
        <taxon>Pseudomonadota</taxon>
        <taxon>Gammaproteobacteria</taxon>
        <taxon>Pseudomonadales</taxon>
        <taxon>Pseudomonadaceae</taxon>
        <taxon>Pseudomonas</taxon>
    </lineage>
</organism>
<dbReference type="Gene3D" id="1.10.150.130">
    <property type="match status" value="1"/>
</dbReference>
<keyword evidence="1" id="KW-0238">DNA-binding</keyword>
<dbReference type="Proteomes" id="UP000277179">
    <property type="component" value="Unassembled WGS sequence"/>
</dbReference>
<evidence type="ECO:0000256" key="2">
    <source>
        <dbReference type="ARBA" id="ARBA00023172"/>
    </source>
</evidence>
<evidence type="ECO:0000313" key="5">
    <source>
        <dbReference type="Proteomes" id="UP000277179"/>
    </source>
</evidence>
<proteinExistence type="predicted"/>
<feature type="domain" description="Integrase catalytic" evidence="3">
    <location>
        <begin position="151"/>
        <end position="290"/>
    </location>
</feature>
<dbReference type="InterPro" id="IPR024456">
    <property type="entry name" value="Integrase_catalytic_putative"/>
</dbReference>
<keyword evidence="2" id="KW-0233">DNA recombination</keyword>
<dbReference type="GO" id="GO:0003677">
    <property type="term" value="F:DNA binding"/>
    <property type="evidence" value="ECO:0007669"/>
    <property type="project" value="UniProtKB-KW"/>
</dbReference>